<evidence type="ECO:0000313" key="1">
    <source>
        <dbReference type="EMBL" id="KAG1907903.1"/>
    </source>
</evidence>
<reference evidence="1" key="1">
    <citation type="journal article" date="2020" name="New Phytol.">
        <title>Comparative genomics reveals dynamic genome evolution in host specialist ectomycorrhizal fungi.</title>
        <authorList>
            <person name="Lofgren L.A."/>
            <person name="Nguyen N.H."/>
            <person name="Vilgalys R."/>
            <person name="Ruytinx J."/>
            <person name="Liao H.L."/>
            <person name="Branco S."/>
            <person name="Kuo A."/>
            <person name="LaButti K."/>
            <person name="Lipzen A."/>
            <person name="Andreopoulos W."/>
            <person name="Pangilinan J."/>
            <person name="Riley R."/>
            <person name="Hundley H."/>
            <person name="Na H."/>
            <person name="Barry K."/>
            <person name="Grigoriev I.V."/>
            <person name="Stajich J.E."/>
            <person name="Kennedy P.G."/>
        </authorList>
    </citation>
    <scope>NUCLEOTIDE SEQUENCE</scope>
    <source>
        <strain evidence="1">FC203</strain>
    </source>
</reference>
<dbReference type="EMBL" id="JABBWK010000002">
    <property type="protein sequence ID" value="KAG1907903.1"/>
    <property type="molecule type" value="Genomic_DNA"/>
</dbReference>
<dbReference type="Proteomes" id="UP001195769">
    <property type="component" value="Unassembled WGS sequence"/>
</dbReference>
<evidence type="ECO:0000313" key="2">
    <source>
        <dbReference type="Proteomes" id="UP001195769"/>
    </source>
</evidence>
<protein>
    <submittedName>
        <fullName evidence="1">Uncharacterized protein</fullName>
    </submittedName>
</protein>
<dbReference type="RefSeq" id="XP_041233478.1">
    <property type="nucleotide sequence ID" value="XM_041370953.1"/>
</dbReference>
<gene>
    <name evidence="1" type="ORF">F5891DRAFT_219325</name>
</gene>
<accession>A0AAD4HSZ6</accession>
<keyword evidence="2" id="KW-1185">Reference proteome</keyword>
<comment type="caution">
    <text evidence="1">The sequence shown here is derived from an EMBL/GenBank/DDBJ whole genome shotgun (WGS) entry which is preliminary data.</text>
</comment>
<proteinExistence type="predicted"/>
<sequence>MPSIFSKLSEALKTATPQQTGRPKKRRPFKIARPPLAHNIQCYGYAVSSEWLVRFAEQHCPEDLPDRDHTDYEDIGTTRAYELLASLSGIYYLDYRNCLNPPPGSVIPPEWIGVFRGKYDDAPDEVLDAIQIDTVQVFYVCSDRGDFEMRPTQKQLNTLTKLIGHPPQWWVAYGPGPW</sequence>
<organism evidence="1 2">
    <name type="scientific">Suillus fuscotomentosus</name>
    <dbReference type="NCBI Taxonomy" id="1912939"/>
    <lineage>
        <taxon>Eukaryota</taxon>
        <taxon>Fungi</taxon>
        <taxon>Dikarya</taxon>
        <taxon>Basidiomycota</taxon>
        <taxon>Agaricomycotina</taxon>
        <taxon>Agaricomycetes</taxon>
        <taxon>Agaricomycetidae</taxon>
        <taxon>Boletales</taxon>
        <taxon>Suillineae</taxon>
        <taxon>Suillaceae</taxon>
        <taxon>Suillus</taxon>
    </lineage>
</organism>
<dbReference type="GeneID" id="64665251"/>
<dbReference type="AlphaFoldDB" id="A0AAD4HSZ6"/>
<name>A0AAD4HSZ6_9AGAM</name>